<evidence type="ECO:0000313" key="3">
    <source>
        <dbReference type="EMBL" id="TSE38254.1"/>
    </source>
</evidence>
<dbReference type="EMBL" id="VJOO01000001">
    <property type="protein sequence ID" value="TSE38254.1"/>
    <property type="molecule type" value="Genomic_DNA"/>
</dbReference>
<dbReference type="STRING" id="1101373.A9O67_07655"/>
<dbReference type="Proteomes" id="UP000091969">
    <property type="component" value="Unassembled WGS sequence"/>
</dbReference>
<keyword evidence="1" id="KW-0809">Transit peptide</keyword>
<dbReference type="Proteomes" id="UP000316388">
    <property type="component" value="Unassembled WGS sequence"/>
</dbReference>
<accession>A0A1A6DVV8</accession>
<reference evidence="3 5" key="2">
    <citation type="submission" date="2019-07" db="EMBL/GenBank/DDBJ databases">
        <title>Tepidimonas fonticaldi AT-A2 draft genome.</title>
        <authorList>
            <person name="Da Costa M.S."/>
            <person name="Froufe H.J.C."/>
            <person name="Egas C."/>
            <person name="Albuquerque L."/>
        </authorList>
    </citation>
    <scope>NUCLEOTIDE SEQUENCE [LARGE SCALE GENOMIC DNA]</scope>
    <source>
        <strain evidence="3 5">AT-A2</strain>
    </source>
</reference>
<organism evidence="2 4">
    <name type="scientific">Tepidimonas fonticaldi</name>
    <dbReference type="NCBI Taxonomy" id="1101373"/>
    <lineage>
        <taxon>Bacteria</taxon>
        <taxon>Pseudomonadati</taxon>
        <taxon>Pseudomonadota</taxon>
        <taxon>Betaproteobacteria</taxon>
        <taxon>Burkholderiales</taxon>
        <taxon>Tepidimonas</taxon>
    </lineage>
</organism>
<dbReference type="EMBL" id="LZDH01000056">
    <property type="protein sequence ID" value="OBS30821.1"/>
    <property type="molecule type" value="Genomic_DNA"/>
</dbReference>
<reference evidence="2 4" key="1">
    <citation type="submission" date="2016-06" db="EMBL/GenBank/DDBJ databases">
        <title>Genome sequence of Tepidimonas fonticaldi PL17.</title>
        <authorList>
            <person name="Pinnaka A.K."/>
        </authorList>
    </citation>
    <scope>NUCLEOTIDE SEQUENCE [LARGE SCALE GENOMIC DNA]</scope>
    <source>
        <strain evidence="2 4">PL17</strain>
    </source>
</reference>
<name>A0A1A6DVV8_9BURK</name>
<evidence type="ECO:0000313" key="2">
    <source>
        <dbReference type="EMBL" id="OBS30821.1"/>
    </source>
</evidence>
<evidence type="ECO:0000256" key="1">
    <source>
        <dbReference type="ARBA" id="ARBA00022946"/>
    </source>
</evidence>
<dbReference type="PANTHER" id="PTHR22602:SF0">
    <property type="entry name" value="TRANSFERASE CAF17, MITOCHONDRIAL-RELATED"/>
    <property type="match status" value="1"/>
</dbReference>
<proteinExistence type="predicted"/>
<keyword evidence="4" id="KW-1185">Reference proteome</keyword>
<dbReference type="GO" id="GO:0016226">
    <property type="term" value="P:iron-sulfur cluster assembly"/>
    <property type="evidence" value="ECO:0007669"/>
    <property type="project" value="TreeGrafter"/>
</dbReference>
<dbReference type="InterPro" id="IPR017703">
    <property type="entry name" value="YgfZ/GCV_T_CS"/>
</dbReference>
<dbReference type="Gene3D" id="2.40.30.160">
    <property type="match status" value="1"/>
</dbReference>
<dbReference type="NCBIfam" id="TIGR03317">
    <property type="entry name" value="ygfZ_signature"/>
    <property type="match status" value="1"/>
</dbReference>
<evidence type="ECO:0000313" key="5">
    <source>
        <dbReference type="Proteomes" id="UP000316388"/>
    </source>
</evidence>
<dbReference type="Gene3D" id="3.30.1360.120">
    <property type="entry name" value="Probable tRNA modification gtpase trme, domain 1"/>
    <property type="match status" value="1"/>
</dbReference>
<dbReference type="InterPro" id="IPR045179">
    <property type="entry name" value="YgfZ/GcvT"/>
</dbReference>
<comment type="caution">
    <text evidence="2">The sequence shown here is derived from an EMBL/GenBank/DDBJ whole genome shotgun (WGS) entry which is preliminary data.</text>
</comment>
<protein>
    <submittedName>
        <fullName evidence="2">Folate-binding protein</fullName>
    </submittedName>
    <submittedName>
        <fullName evidence="3">tRNA-modifying protein YgfZ</fullName>
    </submittedName>
</protein>
<dbReference type="InterPro" id="IPR027266">
    <property type="entry name" value="TrmE/GcvT-like"/>
</dbReference>
<dbReference type="RefSeq" id="WP_068609621.1">
    <property type="nucleotide sequence ID" value="NZ_VJOO01000001.1"/>
</dbReference>
<gene>
    <name evidence="3" type="primary">ygfZ</name>
    <name evidence="2" type="ORF">A9O67_07655</name>
    <name evidence="3" type="ORF">Tfont_00080</name>
</gene>
<dbReference type="PANTHER" id="PTHR22602">
    <property type="entry name" value="TRANSFERASE CAF17, MITOCHONDRIAL-RELATED"/>
    <property type="match status" value="1"/>
</dbReference>
<dbReference type="AlphaFoldDB" id="A0A1A6DVV8"/>
<dbReference type="SUPFAM" id="SSF103025">
    <property type="entry name" value="Folate-binding domain"/>
    <property type="match status" value="1"/>
</dbReference>
<evidence type="ECO:0000313" key="4">
    <source>
        <dbReference type="Proteomes" id="UP000091969"/>
    </source>
</evidence>
<sequence>MTLAPTPATEPATIPAMHGIVRLQDWGVISAQGEEAAAFLHGQLTQDFILQRDAEARLAAYCTPKGRMLFSAIGVRRDGEVLLCAPRERIAPTVKRLSMFVLRAKVRLSDASQQWALWGAAGDAVPVALPPAVWSVWREGDRTWVRLPPGAGVPRALLIQPASAPAPEGPALAPAHWQWLAVMSGVAHITDPVVEAFVPQMINYESVGGVHFKKGCYPGQEVVARSQFRGTLKRRGYLVHADGPLAAGQEVFHAADPEQPAGLVVQAAPHPVAGWDAIVSLQISAADGQPLTAGGPDGVPVRLQALPYELLQDI</sequence>
<dbReference type="OrthoDB" id="9796287at2"/>